<gene>
    <name evidence="2" type="ORF">BMF94_5034</name>
</gene>
<dbReference type="AlphaFoldDB" id="A0A2S5B587"/>
<dbReference type="OrthoDB" id="2530009at2759"/>
<evidence type="ECO:0000256" key="1">
    <source>
        <dbReference type="SAM" id="MobiDB-lite"/>
    </source>
</evidence>
<organism evidence="2 3">
    <name type="scientific">Rhodotorula taiwanensis</name>
    <dbReference type="NCBI Taxonomy" id="741276"/>
    <lineage>
        <taxon>Eukaryota</taxon>
        <taxon>Fungi</taxon>
        <taxon>Dikarya</taxon>
        <taxon>Basidiomycota</taxon>
        <taxon>Pucciniomycotina</taxon>
        <taxon>Microbotryomycetes</taxon>
        <taxon>Sporidiobolales</taxon>
        <taxon>Sporidiobolaceae</taxon>
        <taxon>Rhodotorula</taxon>
    </lineage>
</organism>
<accession>A0A2S5B587</accession>
<comment type="caution">
    <text evidence="2">The sequence shown here is derived from an EMBL/GenBank/DDBJ whole genome shotgun (WGS) entry which is preliminary data.</text>
</comment>
<sequence length="218" mass="23331">MAQPHYDYSSDANMSQMRDDDASGYLDASQAEVTADISRQAGAHGSGATARAASPADSSSASSVADSLAHAPAADVEARAQELLSQPNTSAVPARPDPGFGWDAVPREVPTRPDERDQGRQRARDFIAKMLDEADRDDWMYEMPAVFGPPRPVQVRDRKGSGVGTTEATLEAIEAAPAKAPWQDSAFNLESYQVDDAEPNWDGFDAAAYERDDLVAGS</sequence>
<name>A0A2S5B587_9BASI</name>
<dbReference type="EMBL" id="PJQD01000065">
    <property type="protein sequence ID" value="POY71926.1"/>
    <property type="molecule type" value="Genomic_DNA"/>
</dbReference>
<reference evidence="2 3" key="1">
    <citation type="journal article" date="2018" name="Front. Microbiol.">
        <title>Prospects for Fungal Bioremediation of Acidic Radioactive Waste Sites: Characterization and Genome Sequence of Rhodotorula taiwanensis MD1149.</title>
        <authorList>
            <person name="Tkavc R."/>
            <person name="Matrosova V.Y."/>
            <person name="Grichenko O.E."/>
            <person name="Gostincar C."/>
            <person name="Volpe R.P."/>
            <person name="Klimenkova P."/>
            <person name="Gaidamakova E.K."/>
            <person name="Zhou C.E."/>
            <person name="Stewart B.J."/>
            <person name="Lyman M.G."/>
            <person name="Malfatti S.A."/>
            <person name="Rubinfeld B."/>
            <person name="Courtot M."/>
            <person name="Singh J."/>
            <person name="Dalgard C.L."/>
            <person name="Hamilton T."/>
            <person name="Frey K.G."/>
            <person name="Gunde-Cimerman N."/>
            <person name="Dugan L."/>
            <person name="Daly M.J."/>
        </authorList>
    </citation>
    <scope>NUCLEOTIDE SEQUENCE [LARGE SCALE GENOMIC DNA]</scope>
    <source>
        <strain evidence="2 3">MD1149</strain>
    </source>
</reference>
<evidence type="ECO:0000313" key="3">
    <source>
        <dbReference type="Proteomes" id="UP000237144"/>
    </source>
</evidence>
<proteinExistence type="predicted"/>
<feature type="region of interest" description="Disordered" evidence="1">
    <location>
        <begin position="143"/>
        <end position="164"/>
    </location>
</feature>
<feature type="compositionally biased region" description="Low complexity" evidence="1">
    <location>
        <begin position="46"/>
        <end position="71"/>
    </location>
</feature>
<keyword evidence="3" id="KW-1185">Reference proteome</keyword>
<dbReference type="Proteomes" id="UP000237144">
    <property type="component" value="Unassembled WGS sequence"/>
</dbReference>
<feature type="region of interest" description="Disordered" evidence="1">
    <location>
        <begin position="1"/>
        <end position="122"/>
    </location>
</feature>
<protein>
    <submittedName>
        <fullName evidence="2">Uncharacterized protein</fullName>
    </submittedName>
</protein>
<evidence type="ECO:0000313" key="2">
    <source>
        <dbReference type="EMBL" id="POY71926.1"/>
    </source>
</evidence>
<feature type="compositionally biased region" description="Basic and acidic residues" evidence="1">
    <location>
        <begin position="105"/>
        <end position="122"/>
    </location>
</feature>